<dbReference type="InterPro" id="IPR046797">
    <property type="entry name" value="PDDEXK_12"/>
</dbReference>
<feature type="region of interest" description="Disordered" evidence="1">
    <location>
        <begin position="131"/>
        <end position="161"/>
    </location>
</feature>
<feature type="domain" description="PD-(D/E)XK nuclease-like" evidence="2">
    <location>
        <begin position="46"/>
        <end position="134"/>
    </location>
</feature>
<organism evidence="3 4">
    <name type="scientific">Immersiella caudata</name>
    <dbReference type="NCBI Taxonomy" id="314043"/>
    <lineage>
        <taxon>Eukaryota</taxon>
        <taxon>Fungi</taxon>
        <taxon>Dikarya</taxon>
        <taxon>Ascomycota</taxon>
        <taxon>Pezizomycotina</taxon>
        <taxon>Sordariomycetes</taxon>
        <taxon>Sordariomycetidae</taxon>
        <taxon>Sordariales</taxon>
        <taxon>Lasiosphaeriaceae</taxon>
        <taxon>Immersiella</taxon>
    </lineage>
</organism>
<evidence type="ECO:0000259" key="2">
    <source>
        <dbReference type="Pfam" id="PF20516"/>
    </source>
</evidence>
<comment type="caution">
    <text evidence="3">The sequence shown here is derived from an EMBL/GenBank/DDBJ whole genome shotgun (WGS) entry which is preliminary data.</text>
</comment>
<dbReference type="AlphaFoldDB" id="A0AA40CAW5"/>
<dbReference type="Proteomes" id="UP001175000">
    <property type="component" value="Unassembled WGS sequence"/>
</dbReference>
<dbReference type="Pfam" id="PF20516">
    <property type="entry name" value="PDDEXK_12"/>
    <property type="match status" value="1"/>
</dbReference>
<gene>
    <name evidence="3" type="ORF">B0T14DRAFT_4112</name>
</gene>
<feature type="compositionally biased region" description="Basic residues" evidence="1">
    <location>
        <begin position="132"/>
        <end position="152"/>
    </location>
</feature>
<accession>A0AA40CAW5</accession>
<name>A0AA40CAW5_9PEZI</name>
<reference evidence="3" key="1">
    <citation type="submission" date="2023-06" db="EMBL/GenBank/DDBJ databases">
        <title>Genome-scale phylogeny and comparative genomics of the fungal order Sordariales.</title>
        <authorList>
            <consortium name="Lawrence Berkeley National Laboratory"/>
            <person name="Hensen N."/>
            <person name="Bonometti L."/>
            <person name="Westerberg I."/>
            <person name="Brannstrom I.O."/>
            <person name="Guillou S."/>
            <person name="Cros-Aarteil S."/>
            <person name="Calhoun S."/>
            <person name="Haridas S."/>
            <person name="Kuo A."/>
            <person name="Mondo S."/>
            <person name="Pangilinan J."/>
            <person name="Riley R."/>
            <person name="Labutti K."/>
            <person name="Andreopoulos B."/>
            <person name="Lipzen A."/>
            <person name="Chen C."/>
            <person name="Yanf M."/>
            <person name="Daum C."/>
            <person name="Ng V."/>
            <person name="Clum A."/>
            <person name="Steindorff A."/>
            <person name="Ohm R."/>
            <person name="Martin F."/>
            <person name="Silar P."/>
            <person name="Natvig D."/>
            <person name="Lalanne C."/>
            <person name="Gautier V."/>
            <person name="Ament-Velasquez S.L."/>
            <person name="Kruys A."/>
            <person name="Hutchinson M.I."/>
            <person name="Powell A.J."/>
            <person name="Barry K."/>
            <person name="Miller A.N."/>
            <person name="Grigoriev I.V."/>
            <person name="Debuchy R."/>
            <person name="Gladieux P."/>
            <person name="Thoren M.H."/>
            <person name="Johannesson H."/>
        </authorList>
    </citation>
    <scope>NUCLEOTIDE SEQUENCE</scope>
    <source>
        <strain evidence="3">CBS 606.72</strain>
    </source>
</reference>
<protein>
    <recommendedName>
        <fullName evidence="2">PD-(D/E)XK nuclease-like domain-containing protein</fullName>
    </recommendedName>
</protein>
<evidence type="ECO:0000256" key="1">
    <source>
        <dbReference type="SAM" id="MobiDB-lite"/>
    </source>
</evidence>
<keyword evidence="4" id="KW-1185">Reference proteome</keyword>
<dbReference type="EMBL" id="JAULSU010000001">
    <property type="protein sequence ID" value="KAK0631490.1"/>
    <property type="molecule type" value="Genomic_DNA"/>
</dbReference>
<sequence length="161" mass="18021">MLSTDAEGLPPQLRNLIGDFELISRRSATISSAYKDEINALVRVPDWMFPPPPDERDMLGPTPPIVAVKASLSWSRHCHETFAREHAWNCAVHFPLLSLALYGGSARTNQFLGLDSCTTASIIETYLPSRAGAKKHQPHRPRCTPKPTHCHQHRDEAHRPV</sequence>
<evidence type="ECO:0000313" key="3">
    <source>
        <dbReference type="EMBL" id="KAK0631490.1"/>
    </source>
</evidence>
<proteinExistence type="predicted"/>
<evidence type="ECO:0000313" key="4">
    <source>
        <dbReference type="Proteomes" id="UP001175000"/>
    </source>
</evidence>